<dbReference type="InterPro" id="IPR003593">
    <property type="entry name" value="AAA+_ATPase"/>
</dbReference>
<dbReference type="PROSITE" id="PS50893">
    <property type="entry name" value="ABC_TRANSPORTER_2"/>
    <property type="match status" value="1"/>
</dbReference>
<dbReference type="Gene3D" id="3.40.50.300">
    <property type="entry name" value="P-loop containing nucleotide triphosphate hydrolases"/>
    <property type="match status" value="1"/>
</dbReference>
<dbReference type="PANTHER" id="PTHR42711">
    <property type="entry name" value="ABC TRANSPORTER ATP-BINDING PROTEIN"/>
    <property type="match status" value="1"/>
</dbReference>
<dbReference type="PANTHER" id="PTHR42711:SF17">
    <property type="entry name" value="ABC TRANSPORTER ATP-BINDING PROTEIN"/>
    <property type="match status" value="1"/>
</dbReference>
<dbReference type="InterPro" id="IPR003439">
    <property type="entry name" value="ABC_transporter-like_ATP-bd"/>
</dbReference>
<keyword evidence="3" id="KW-0067">ATP-binding</keyword>
<dbReference type="InterPro" id="IPR017871">
    <property type="entry name" value="ABC_transporter-like_CS"/>
</dbReference>
<gene>
    <name evidence="5" type="primary">yvfR</name>
</gene>
<dbReference type="EMBL" id="AF302051">
    <property type="protein sequence ID" value="AAG21390.1"/>
    <property type="molecule type" value="Genomic_DNA"/>
</dbReference>
<evidence type="ECO:0000259" key="4">
    <source>
        <dbReference type="PROSITE" id="PS50893"/>
    </source>
</evidence>
<dbReference type="InterPro" id="IPR050763">
    <property type="entry name" value="ABC_transporter_ATP-binding"/>
</dbReference>
<dbReference type="AlphaFoldDB" id="Q9F5X5"/>
<dbReference type="GO" id="GO:0016887">
    <property type="term" value="F:ATP hydrolysis activity"/>
    <property type="evidence" value="ECO:0007669"/>
    <property type="project" value="InterPro"/>
</dbReference>
<keyword evidence="2" id="KW-0547">Nucleotide-binding</keyword>
<sequence length="299" mass="33636">MSNVVSLTNVTKTFRQKTAVDQIDFSIKKGEIVAILGPNGAGKTTTISMILGLLKPTAGNITLFDSMPHEKRVREKIGTMLQEVSVMPGLRCRVEIIELIRSYYPKPLSFQKLRTLTGLTDKDLKTQAEKLSGGQKRRLGFALALAGDPELMIFDEPTVGMDITSRNRFWQTVQSLAEQGKTIIFSTHYLQEADDAAQRILLFKDGKIVADGTPLQIKSRISKHSVSFIVDPEQSLEKLYQHPETEQIFRKNNRVYIDTANTDKILELIFSEKIGAYDIQIERGNLEEAFRQLTSKGDE</sequence>
<dbReference type="InterPro" id="IPR027417">
    <property type="entry name" value="P-loop_NTPase"/>
</dbReference>
<dbReference type="Pfam" id="PF00005">
    <property type="entry name" value="ABC_tran"/>
    <property type="match status" value="1"/>
</dbReference>
<dbReference type="CDD" id="cd03230">
    <property type="entry name" value="ABC_DR_subfamily_A"/>
    <property type="match status" value="1"/>
</dbReference>
<protein>
    <submittedName>
        <fullName evidence="5">ABC transporter ATP binding subunit</fullName>
    </submittedName>
</protein>
<dbReference type="PROSITE" id="PS00211">
    <property type="entry name" value="ABC_TRANSPORTER_1"/>
    <property type="match status" value="1"/>
</dbReference>
<feature type="domain" description="ABC transporter" evidence="4">
    <location>
        <begin position="5"/>
        <end position="230"/>
    </location>
</feature>
<evidence type="ECO:0000313" key="5">
    <source>
        <dbReference type="EMBL" id="AAG21390.1"/>
    </source>
</evidence>
<dbReference type="FunFam" id="3.40.50.300:FF:001548">
    <property type="entry name" value="ABC efflux transporter ATP-binding protein"/>
    <property type="match status" value="1"/>
</dbReference>
<evidence type="ECO:0000256" key="1">
    <source>
        <dbReference type="ARBA" id="ARBA00022448"/>
    </source>
</evidence>
<dbReference type="SMART" id="SM00382">
    <property type="entry name" value="AAA"/>
    <property type="match status" value="1"/>
</dbReference>
<keyword evidence="1" id="KW-0813">Transport</keyword>
<dbReference type="SUPFAM" id="SSF52540">
    <property type="entry name" value="P-loop containing nucleoside triphosphate hydrolases"/>
    <property type="match status" value="1"/>
</dbReference>
<organism evidence="5">
    <name type="scientific">Bacillus licheniformis</name>
    <dbReference type="NCBI Taxonomy" id="1402"/>
    <lineage>
        <taxon>Bacteria</taxon>
        <taxon>Bacillati</taxon>
        <taxon>Bacillota</taxon>
        <taxon>Bacilli</taxon>
        <taxon>Bacillales</taxon>
        <taxon>Bacillaceae</taxon>
        <taxon>Bacillus</taxon>
    </lineage>
</organism>
<evidence type="ECO:0000256" key="3">
    <source>
        <dbReference type="ARBA" id="ARBA00022840"/>
    </source>
</evidence>
<reference evidence="5" key="1">
    <citation type="submission" date="2000-08" db="EMBL/GenBank/DDBJ databases">
        <title>Nucleotide sequence and analysis of the abortive infection gene and the surrounding region of Bacillus licheniformis ATCC 9800.</title>
        <authorList>
            <person name="Blasko B."/>
            <person name="Szabo L."/>
            <person name="Tran S.P.L."/>
            <person name="Holczinger A."/>
        </authorList>
    </citation>
    <scope>NUCLEOTIDE SEQUENCE</scope>
    <source>
        <strain evidence="5">ATCC9800</strain>
    </source>
</reference>
<dbReference type="GO" id="GO:0005524">
    <property type="term" value="F:ATP binding"/>
    <property type="evidence" value="ECO:0007669"/>
    <property type="project" value="UniProtKB-KW"/>
</dbReference>
<proteinExistence type="predicted"/>
<evidence type="ECO:0000256" key="2">
    <source>
        <dbReference type="ARBA" id="ARBA00022741"/>
    </source>
</evidence>
<accession>Q9F5X5</accession>
<name>Q9F5X5_BACLI</name>